<name>A0A8B6FJQ5_MYTGA</name>
<dbReference type="Proteomes" id="UP000596742">
    <property type="component" value="Unassembled WGS sequence"/>
</dbReference>
<dbReference type="AlphaFoldDB" id="A0A8B6FJQ5"/>
<accession>A0A8B6FJQ5</accession>
<evidence type="ECO:0000313" key="1">
    <source>
        <dbReference type="EMBL" id="VDI49781.1"/>
    </source>
</evidence>
<gene>
    <name evidence="1" type="ORF">MGAL_10B071822</name>
</gene>
<proteinExistence type="predicted"/>
<comment type="caution">
    <text evidence="1">The sequence shown here is derived from an EMBL/GenBank/DDBJ whole genome shotgun (WGS) entry which is preliminary data.</text>
</comment>
<sequence length="197" mass="22027">MVHERSVREDSLRNTNYSMYSKENATRIDVWWEDSLSIIDYSKGNGARTGTCKGRIPLEIRYSKGNVTNWVGGGWNSLRDVDHSKGMVTLVGDTLRDIDSSKGNGTRTCTCRGISLDISTIVKGMVHKLVSWEREIALEISILVKGIVHKLLYEGDNLRDIDHSEGNCTRTGVGEKTSLEILTTVKRMVHELVSEGK</sequence>
<evidence type="ECO:0000313" key="2">
    <source>
        <dbReference type="Proteomes" id="UP000596742"/>
    </source>
</evidence>
<keyword evidence="2" id="KW-1185">Reference proteome</keyword>
<organism evidence="1 2">
    <name type="scientific">Mytilus galloprovincialis</name>
    <name type="common">Mediterranean mussel</name>
    <dbReference type="NCBI Taxonomy" id="29158"/>
    <lineage>
        <taxon>Eukaryota</taxon>
        <taxon>Metazoa</taxon>
        <taxon>Spiralia</taxon>
        <taxon>Lophotrochozoa</taxon>
        <taxon>Mollusca</taxon>
        <taxon>Bivalvia</taxon>
        <taxon>Autobranchia</taxon>
        <taxon>Pteriomorphia</taxon>
        <taxon>Mytilida</taxon>
        <taxon>Mytiloidea</taxon>
        <taxon>Mytilidae</taxon>
        <taxon>Mytilinae</taxon>
        <taxon>Mytilus</taxon>
    </lineage>
</organism>
<reference evidence="1" key="1">
    <citation type="submission" date="2018-11" db="EMBL/GenBank/DDBJ databases">
        <authorList>
            <person name="Alioto T."/>
            <person name="Alioto T."/>
        </authorList>
    </citation>
    <scope>NUCLEOTIDE SEQUENCE</scope>
</reference>
<protein>
    <submittedName>
        <fullName evidence="1">Uncharacterized protein</fullName>
    </submittedName>
</protein>
<dbReference type="EMBL" id="UYJE01006871">
    <property type="protein sequence ID" value="VDI49781.1"/>
    <property type="molecule type" value="Genomic_DNA"/>
</dbReference>